<geneLocation type="plasmid" evidence="1">
    <name>4</name>
</geneLocation>
<dbReference type="RefSeq" id="WP_339164286.1">
    <property type="nucleotide sequence ID" value="NZ_LR743513.1"/>
</dbReference>
<reference evidence="1" key="1">
    <citation type="submission" date="2019-12" db="EMBL/GenBank/DDBJ databases">
        <authorList>
            <person name="Cremers G."/>
        </authorList>
    </citation>
    <scope>NUCLEOTIDE SEQUENCE</scope>
    <source>
        <strain evidence="1">Mbul2</strain>
        <plasmid evidence="1">4</plasmid>
    </source>
</reference>
<dbReference type="InterPro" id="IPR008651">
    <property type="entry name" value="Uncharacterised_HicB"/>
</dbReference>
<keyword evidence="1" id="KW-0614">Plasmid</keyword>
<dbReference type="EMBL" id="LR743513">
    <property type="protein sequence ID" value="CAA2145596.1"/>
    <property type="molecule type" value="Genomic_DNA"/>
</dbReference>
<dbReference type="AlphaFoldDB" id="A0A679JY71"/>
<organism evidence="1">
    <name type="scientific">Methylobacterium bullatum</name>
    <dbReference type="NCBI Taxonomy" id="570505"/>
    <lineage>
        <taxon>Bacteria</taxon>
        <taxon>Pseudomonadati</taxon>
        <taxon>Pseudomonadota</taxon>
        <taxon>Alphaproteobacteria</taxon>
        <taxon>Hyphomicrobiales</taxon>
        <taxon>Methylobacteriaceae</taxon>
        <taxon>Methylobacterium</taxon>
    </lineage>
</organism>
<accession>A0A679JY71</accession>
<evidence type="ECO:0008006" key="2">
    <source>
        <dbReference type="Google" id="ProtNLM"/>
    </source>
</evidence>
<name>A0A679JY71_9HYPH</name>
<evidence type="ECO:0000313" key="1">
    <source>
        <dbReference type="EMBL" id="CAA2145596.1"/>
    </source>
</evidence>
<gene>
    <name evidence="1" type="ORF">MBLL_04723</name>
</gene>
<sequence>MTKPPSSLSQAELSAAGRLNVRVPTNLGLAVRLAAEARKVPVADFVRDALLDRLDRDATPTLSKARTFR</sequence>
<dbReference type="Pfam" id="PF05534">
    <property type="entry name" value="HicB"/>
    <property type="match status" value="1"/>
</dbReference>
<proteinExistence type="predicted"/>
<protein>
    <recommendedName>
        <fullName evidence="2">Ribbon-helix-helix protein CopG domain-containing protein</fullName>
    </recommendedName>
</protein>